<dbReference type="PANTHER" id="PTHR30514:SF1">
    <property type="entry name" value="HTH-TYPE TRANSCRIPTIONAL REGULATOR HEXR-RELATED"/>
    <property type="match status" value="1"/>
</dbReference>
<reference evidence="7" key="1">
    <citation type="submission" date="2016-10" db="EMBL/GenBank/DDBJ databases">
        <authorList>
            <person name="Varghese N."/>
        </authorList>
    </citation>
    <scope>NUCLEOTIDE SEQUENCE [LARGE SCALE GENOMIC DNA]</scope>
    <source>
        <strain evidence="7">DSM 44719</strain>
    </source>
</reference>
<name>A0A1H4J8B5_RHOJO</name>
<dbReference type="PANTHER" id="PTHR30514">
    <property type="entry name" value="GLUCOKINASE"/>
    <property type="match status" value="1"/>
</dbReference>
<dbReference type="InterPro" id="IPR035472">
    <property type="entry name" value="RpiR-like_SIS"/>
</dbReference>
<keyword evidence="1" id="KW-0805">Transcription regulation</keyword>
<organism evidence="6 7">
    <name type="scientific">Rhodococcus jostii</name>
    <dbReference type="NCBI Taxonomy" id="132919"/>
    <lineage>
        <taxon>Bacteria</taxon>
        <taxon>Bacillati</taxon>
        <taxon>Actinomycetota</taxon>
        <taxon>Actinomycetes</taxon>
        <taxon>Mycobacteriales</taxon>
        <taxon>Nocardiaceae</taxon>
        <taxon>Rhodococcus</taxon>
    </lineage>
</organism>
<dbReference type="InterPro" id="IPR000281">
    <property type="entry name" value="HTH_RpiR"/>
</dbReference>
<dbReference type="PROSITE" id="PS51071">
    <property type="entry name" value="HTH_RPIR"/>
    <property type="match status" value="1"/>
</dbReference>
<dbReference type="InterPro" id="IPR001347">
    <property type="entry name" value="SIS_dom"/>
</dbReference>
<keyword evidence="2 6" id="KW-0238">DNA-binding</keyword>
<dbReference type="Pfam" id="PF01418">
    <property type="entry name" value="HTH_6"/>
    <property type="match status" value="1"/>
</dbReference>
<gene>
    <name evidence="6" type="ORF">SAMN04490220_0706</name>
</gene>
<dbReference type="InterPro" id="IPR046348">
    <property type="entry name" value="SIS_dom_sf"/>
</dbReference>
<dbReference type="GO" id="GO:0097367">
    <property type="term" value="F:carbohydrate derivative binding"/>
    <property type="evidence" value="ECO:0007669"/>
    <property type="project" value="InterPro"/>
</dbReference>
<evidence type="ECO:0000313" key="7">
    <source>
        <dbReference type="Proteomes" id="UP000183407"/>
    </source>
</evidence>
<dbReference type="GO" id="GO:0003677">
    <property type="term" value="F:DNA binding"/>
    <property type="evidence" value="ECO:0007669"/>
    <property type="project" value="UniProtKB-KW"/>
</dbReference>
<accession>A0A1H4J8B5</accession>
<evidence type="ECO:0000259" key="4">
    <source>
        <dbReference type="PROSITE" id="PS51071"/>
    </source>
</evidence>
<evidence type="ECO:0000256" key="3">
    <source>
        <dbReference type="ARBA" id="ARBA00023163"/>
    </source>
</evidence>
<evidence type="ECO:0000256" key="1">
    <source>
        <dbReference type="ARBA" id="ARBA00023015"/>
    </source>
</evidence>
<evidence type="ECO:0000313" key="6">
    <source>
        <dbReference type="EMBL" id="SEB42503.1"/>
    </source>
</evidence>
<evidence type="ECO:0000256" key="2">
    <source>
        <dbReference type="ARBA" id="ARBA00023125"/>
    </source>
</evidence>
<dbReference type="Gene3D" id="1.10.10.10">
    <property type="entry name" value="Winged helix-like DNA-binding domain superfamily/Winged helix DNA-binding domain"/>
    <property type="match status" value="1"/>
</dbReference>
<keyword evidence="3" id="KW-0804">Transcription</keyword>
<dbReference type="Proteomes" id="UP000183407">
    <property type="component" value="Unassembled WGS sequence"/>
</dbReference>
<dbReference type="InterPro" id="IPR009057">
    <property type="entry name" value="Homeodomain-like_sf"/>
</dbReference>
<dbReference type="EMBL" id="FNTL01000003">
    <property type="protein sequence ID" value="SEB42503.1"/>
    <property type="molecule type" value="Genomic_DNA"/>
</dbReference>
<dbReference type="GO" id="GO:0003700">
    <property type="term" value="F:DNA-binding transcription factor activity"/>
    <property type="evidence" value="ECO:0007669"/>
    <property type="project" value="InterPro"/>
</dbReference>
<dbReference type="InterPro" id="IPR036388">
    <property type="entry name" value="WH-like_DNA-bd_sf"/>
</dbReference>
<dbReference type="CDD" id="cd05013">
    <property type="entry name" value="SIS_RpiR"/>
    <property type="match status" value="1"/>
</dbReference>
<dbReference type="SUPFAM" id="SSF53697">
    <property type="entry name" value="SIS domain"/>
    <property type="match status" value="1"/>
</dbReference>
<feature type="domain" description="SIS" evidence="5">
    <location>
        <begin position="124"/>
        <end position="273"/>
    </location>
</feature>
<proteinExistence type="predicted"/>
<dbReference type="AlphaFoldDB" id="A0A1H4J8B5"/>
<evidence type="ECO:0000259" key="5">
    <source>
        <dbReference type="PROSITE" id="PS51464"/>
    </source>
</evidence>
<feature type="domain" description="HTH rpiR-type" evidence="4">
    <location>
        <begin position="1"/>
        <end position="76"/>
    </location>
</feature>
<protein>
    <submittedName>
        <fullName evidence="6">DNA-binding transcriptional regulator, MurR/RpiR family, contains HTH and SIS domains</fullName>
    </submittedName>
</protein>
<sequence>MRARVRGQWDTMSRAERAVSDFLANCSAERLLYASAADLGAESRTSNATVVRTVQKLGYTGLSELKQQVAAPFSSTVAPEVRLQQRIAHLGSGYEDVSRSVWAEARERIELAENLLSADAVSQAIELILHARQAHTYGVGSSGIAAAHLALRLNRVGCPARHIDSDGFALADELLHIRHSDVVVVFAPGRVITEVDVILSRARDVGANVILVSDELTESLSDRVAVALMAPHTPTGLSAEALTSILVGDVLVQSIAAIHPDLAVETSHSLTSLRTKLGY</sequence>
<dbReference type="Gene3D" id="3.40.50.10490">
    <property type="entry name" value="Glucose-6-phosphate isomerase like protein, domain 1"/>
    <property type="match status" value="1"/>
</dbReference>
<dbReference type="SUPFAM" id="SSF46689">
    <property type="entry name" value="Homeodomain-like"/>
    <property type="match status" value="1"/>
</dbReference>
<dbReference type="GO" id="GO:1901135">
    <property type="term" value="P:carbohydrate derivative metabolic process"/>
    <property type="evidence" value="ECO:0007669"/>
    <property type="project" value="InterPro"/>
</dbReference>
<dbReference type="InterPro" id="IPR047640">
    <property type="entry name" value="RpiR-like"/>
</dbReference>
<dbReference type="PROSITE" id="PS51464">
    <property type="entry name" value="SIS"/>
    <property type="match status" value="1"/>
</dbReference>
<dbReference type="Pfam" id="PF01380">
    <property type="entry name" value="SIS"/>
    <property type="match status" value="1"/>
</dbReference>